<keyword evidence="3" id="KW-1185">Reference proteome</keyword>
<dbReference type="Gene3D" id="3.40.190.10">
    <property type="entry name" value="Periplasmic binding protein-like II"/>
    <property type="match status" value="1"/>
</dbReference>
<dbReference type="EMBL" id="BRZC01000001">
    <property type="protein sequence ID" value="GLC83414.1"/>
    <property type="molecule type" value="Genomic_DNA"/>
</dbReference>
<dbReference type="PANTHER" id="PTHR43649:SF12">
    <property type="entry name" value="DIACETYLCHITOBIOSE BINDING PROTEIN DASA"/>
    <property type="match status" value="1"/>
</dbReference>
<reference evidence="2" key="1">
    <citation type="submission" date="2022-08" db="EMBL/GenBank/DDBJ databases">
        <title>Draft genome sequence of Microbacterium arabinogalactanolyticum JCM 9171.</title>
        <authorList>
            <person name="Fujita K."/>
            <person name="Ishiwata A."/>
            <person name="Fushinobu S."/>
        </authorList>
    </citation>
    <scope>NUCLEOTIDE SEQUENCE</scope>
    <source>
        <strain evidence="2">JCM 9171</strain>
    </source>
</reference>
<sequence>MARSTKRKYLAGIAVAALTLGLAACSGGGGGGGGVDSAGNSTVVWSTWGSADELTRYKEFNADFMKRHPDIKVKFQPVAGYGDYHSKLLAQLTSNTAPDVFYVGDDMIGQFVASKRLMPLKSLMESKDSKTKVDDFFPGLFGAAENDGEIYAAPNDSNPDVLWYDKEALKTAGITEDPATLAENGEWTTDKYLEMNAKLHDKKLTGSMFWNYWATHWSWLSSQGVASPYSDSGEFVGNKDAGTVAAMKQLGGLFQDGTFVVADTLPDGAGADSVFVTHKAGFFVQGRYTIGTVKSAGVQDSYDIVRWPTPDGKAAPTGVATSFLAINGKTKVKDAAFTFWTEFLSAEGQIFRLKGGGNAVPSIKGADEVVLEDDYPAHAQTFLDMRDIGFEDYPAEAQIPGLPVAISEEFQKLYEGKTDAQQSLDAVAKLVEDRSAKK</sequence>
<dbReference type="PANTHER" id="PTHR43649">
    <property type="entry name" value="ARABINOSE-BINDING PROTEIN-RELATED"/>
    <property type="match status" value="1"/>
</dbReference>
<evidence type="ECO:0000313" key="2">
    <source>
        <dbReference type="EMBL" id="GLC83414.1"/>
    </source>
</evidence>
<evidence type="ECO:0008006" key="4">
    <source>
        <dbReference type="Google" id="ProtNLM"/>
    </source>
</evidence>
<dbReference type="Pfam" id="PF01547">
    <property type="entry name" value="SBP_bac_1"/>
    <property type="match status" value="1"/>
</dbReference>
<dbReference type="SUPFAM" id="SSF53850">
    <property type="entry name" value="Periplasmic binding protein-like II"/>
    <property type="match status" value="1"/>
</dbReference>
<protein>
    <recommendedName>
        <fullName evidence="4">Sugar ABC transporter substrate-binding protein</fullName>
    </recommendedName>
</protein>
<dbReference type="RefSeq" id="WP_285629714.1">
    <property type="nucleotide sequence ID" value="NZ_BAAAUK010000001.1"/>
</dbReference>
<feature type="signal peptide" evidence="1">
    <location>
        <begin position="1"/>
        <end position="24"/>
    </location>
</feature>
<dbReference type="CDD" id="cd13585">
    <property type="entry name" value="PBP2_TMBP_like"/>
    <property type="match status" value="1"/>
</dbReference>
<dbReference type="Proteomes" id="UP001165068">
    <property type="component" value="Unassembled WGS sequence"/>
</dbReference>
<keyword evidence="1" id="KW-0732">Signal</keyword>
<gene>
    <name evidence="2" type="ORF">MIAR_00020</name>
</gene>
<accession>A0ABQ5NCM0</accession>
<evidence type="ECO:0000313" key="3">
    <source>
        <dbReference type="Proteomes" id="UP001165068"/>
    </source>
</evidence>
<evidence type="ECO:0000256" key="1">
    <source>
        <dbReference type="SAM" id="SignalP"/>
    </source>
</evidence>
<dbReference type="InterPro" id="IPR050490">
    <property type="entry name" value="Bact_solute-bd_prot1"/>
</dbReference>
<organism evidence="2 3">
    <name type="scientific">Microbacterium arabinogalactanolyticum</name>
    <dbReference type="NCBI Taxonomy" id="69365"/>
    <lineage>
        <taxon>Bacteria</taxon>
        <taxon>Bacillati</taxon>
        <taxon>Actinomycetota</taxon>
        <taxon>Actinomycetes</taxon>
        <taxon>Micrococcales</taxon>
        <taxon>Microbacteriaceae</taxon>
        <taxon>Microbacterium</taxon>
    </lineage>
</organism>
<dbReference type="InterPro" id="IPR006059">
    <property type="entry name" value="SBP"/>
</dbReference>
<feature type="chain" id="PRO_5045987417" description="Sugar ABC transporter substrate-binding protein" evidence="1">
    <location>
        <begin position="25"/>
        <end position="438"/>
    </location>
</feature>
<comment type="caution">
    <text evidence="2">The sequence shown here is derived from an EMBL/GenBank/DDBJ whole genome shotgun (WGS) entry which is preliminary data.</text>
</comment>
<proteinExistence type="predicted"/>
<name>A0ABQ5NCM0_9MICO</name>
<dbReference type="PROSITE" id="PS51257">
    <property type="entry name" value="PROKAR_LIPOPROTEIN"/>
    <property type="match status" value="1"/>
</dbReference>